<dbReference type="InterPro" id="IPR000182">
    <property type="entry name" value="GNAT_dom"/>
</dbReference>
<dbReference type="Gene3D" id="3.40.630.30">
    <property type="match status" value="1"/>
</dbReference>
<reference evidence="2 3" key="1">
    <citation type="submission" date="2024-09" db="EMBL/GenBank/DDBJ databases">
        <authorList>
            <person name="Sun Q."/>
            <person name="Mori K."/>
        </authorList>
    </citation>
    <scope>NUCLEOTIDE SEQUENCE [LARGE SCALE GENOMIC DNA]</scope>
    <source>
        <strain evidence="2 3">JCM 14321</strain>
    </source>
</reference>
<gene>
    <name evidence="2" type="ORF">ACFFQV_11540</name>
</gene>
<sequence>MLPVELRTARLVLDLPVEDDVERVARYCQDPLFEQFLTTPWPYTEAHARGFLTEHVPSAWQSGSELTWAIRTESGGRLIGVISLRAAGREVGYWLGDEHRGSAYTTEALGAVCAWAVEHWPGTETVTWRANAGNVASAMVARAAGFRNTTTATTTVPGRDGAELEGWSGERGRIPAADAVESWVPLLGGAE</sequence>
<dbReference type="GO" id="GO:0016746">
    <property type="term" value="F:acyltransferase activity"/>
    <property type="evidence" value="ECO:0007669"/>
    <property type="project" value="UniProtKB-KW"/>
</dbReference>
<keyword evidence="2" id="KW-0012">Acyltransferase</keyword>
<dbReference type="InterPro" id="IPR016181">
    <property type="entry name" value="Acyl_CoA_acyltransferase"/>
</dbReference>
<protein>
    <submittedName>
        <fullName evidence="2">GNAT family N-acetyltransferase</fullName>
        <ecNumber evidence="2">2.3.-.-</ecNumber>
    </submittedName>
</protein>
<dbReference type="EMBL" id="JBHMBL010000002">
    <property type="protein sequence ID" value="MFB9642922.1"/>
    <property type="molecule type" value="Genomic_DNA"/>
</dbReference>
<organism evidence="2 3">
    <name type="scientific">Agromyces lapidis</name>
    <dbReference type="NCBI Taxonomy" id="279574"/>
    <lineage>
        <taxon>Bacteria</taxon>
        <taxon>Bacillati</taxon>
        <taxon>Actinomycetota</taxon>
        <taxon>Actinomycetes</taxon>
        <taxon>Micrococcales</taxon>
        <taxon>Microbacteriaceae</taxon>
        <taxon>Agromyces</taxon>
    </lineage>
</organism>
<evidence type="ECO:0000313" key="2">
    <source>
        <dbReference type="EMBL" id="MFB9642922.1"/>
    </source>
</evidence>
<keyword evidence="2" id="KW-0808">Transferase</keyword>
<dbReference type="RefSeq" id="WP_157422396.1">
    <property type="nucleotide sequence ID" value="NZ_BAAANI010000002.1"/>
</dbReference>
<dbReference type="SUPFAM" id="SSF55729">
    <property type="entry name" value="Acyl-CoA N-acyltransferases (Nat)"/>
    <property type="match status" value="1"/>
</dbReference>
<dbReference type="Pfam" id="PF13302">
    <property type="entry name" value="Acetyltransf_3"/>
    <property type="match status" value="1"/>
</dbReference>
<dbReference type="Proteomes" id="UP001589667">
    <property type="component" value="Unassembled WGS sequence"/>
</dbReference>
<feature type="domain" description="N-acetyltransferase" evidence="1">
    <location>
        <begin position="10"/>
        <end position="147"/>
    </location>
</feature>
<keyword evidence="3" id="KW-1185">Reference proteome</keyword>
<dbReference type="PANTHER" id="PTHR43792">
    <property type="entry name" value="GNAT FAMILY, PUTATIVE (AFU_ORTHOLOGUE AFUA_3G00765)-RELATED-RELATED"/>
    <property type="match status" value="1"/>
</dbReference>
<dbReference type="EC" id="2.3.-.-" evidence="2"/>
<accession>A0ABV5STE7</accession>
<proteinExistence type="predicted"/>
<comment type="caution">
    <text evidence="2">The sequence shown here is derived from an EMBL/GenBank/DDBJ whole genome shotgun (WGS) entry which is preliminary data.</text>
</comment>
<name>A0ABV5STE7_9MICO</name>
<evidence type="ECO:0000313" key="3">
    <source>
        <dbReference type="Proteomes" id="UP001589667"/>
    </source>
</evidence>
<evidence type="ECO:0000259" key="1">
    <source>
        <dbReference type="Pfam" id="PF13302"/>
    </source>
</evidence>
<dbReference type="InterPro" id="IPR051531">
    <property type="entry name" value="N-acetyltransferase"/>
</dbReference>